<dbReference type="HOGENOM" id="CLU_2340921_0_0_10"/>
<keyword evidence="1" id="KW-1133">Transmembrane helix</keyword>
<accession>A0A0F5JBR3</accession>
<dbReference type="PATRIC" id="fig|1203610.3.peg.2479"/>
<dbReference type="InterPro" id="IPR025050">
    <property type="entry name" value="TraL_transposon"/>
</dbReference>
<dbReference type="AlphaFoldDB" id="A0A0F5JBR3"/>
<evidence type="ECO:0000313" key="2">
    <source>
        <dbReference type="EMBL" id="KKB54960.1"/>
    </source>
</evidence>
<dbReference type="Proteomes" id="UP000033035">
    <property type="component" value="Unassembled WGS sequence"/>
</dbReference>
<keyword evidence="1" id="KW-0812">Transmembrane</keyword>
<evidence type="ECO:0000256" key="1">
    <source>
        <dbReference type="SAM" id="Phobius"/>
    </source>
</evidence>
<evidence type="ECO:0000313" key="3">
    <source>
        <dbReference type="Proteomes" id="UP000033035"/>
    </source>
</evidence>
<keyword evidence="1" id="KW-0472">Membrane</keyword>
<dbReference type="Pfam" id="PF13150">
    <property type="entry name" value="TraL_transposon"/>
    <property type="match status" value="1"/>
</dbReference>
<name>A0A0F5JBR3_9BACT</name>
<feature type="transmembrane region" description="Helical" evidence="1">
    <location>
        <begin position="29"/>
        <end position="48"/>
    </location>
</feature>
<organism evidence="2 3">
    <name type="scientific">Parabacteroides gordonii MS-1 = DSM 23371</name>
    <dbReference type="NCBI Taxonomy" id="1203610"/>
    <lineage>
        <taxon>Bacteria</taxon>
        <taxon>Pseudomonadati</taxon>
        <taxon>Bacteroidota</taxon>
        <taxon>Bacteroidia</taxon>
        <taxon>Bacteroidales</taxon>
        <taxon>Tannerellaceae</taxon>
        <taxon>Parabacteroides</taxon>
    </lineage>
</organism>
<dbReference type="RefSeq" id="WP_005834178.1">
    <property type="nucleotide sequence ID" value="NZ_KE386764.1"/>
</dbReference>
<dbReference type="GeneID" id="86890947"/>
<keyword evidence="3" id="KW-1185">Reference proteome</keyword>
<comment type="caution">
    <text evidence="2">The sequence shown here is derived from an EMBL/GenBank/DDBJ whole genome shotgun (WGS) entry which is preliminary data.</text>
</comment>
<sequence>MRKLFIKARDYLDDGLRGMCGRLTPGKRVAAIVGMVVVFAGVNFYMLFRAVYNIGREDARREKVIEITPLSVPDIVPHGTDTLSRRTQREMEEFFNQFNFD</sequence>
<dbReference type="STRING" id="1203610.HMPREF1536_02413"/>
<gene>
    <name evidence="2" type="ORF">HMPREF1536_02413</name>
</gene>
<reference evidence="2 3" key="1">
    <citation type="submission" date="2013-04" db="EMBL/GenBank/DDBJ databases">
        <title>The Genome Sequence of Parabacteroides gordonii DSM 23371.</title>
        <authorList>
            <consortium name="The Broad Institute Genomics Platform"/>
            <person name="Earl A."/>
            <person name="Ward D."/>
            <person name="Feldgarden M."/>
            <person name="Gevers D."/>
            <person name="Martens E."/>
            <person name="Sakamoto M."/>
            <person name="Benno Y."/>
            <person name="Suzuki N."/>
            <person name="Matsunaga N."/>
            <person name="Koshihara K."/>
            <person name="Seki M."/>
            <person name="Komiya H."/>
            <person name="Walker B."/>
            <person name="Young S."/>
            <person name="Zeng Q."/>
            <person name="Gargeya S."/>
            <person name="Fitzgerald M."/>
            <person name="Haas B."/>
            <person name="Abouelleil A."/>
            <person name="Allen A.W."/>
            <person name="Alvarado L."/>
            <person name="Arachchi H.M."/>
            <person name="Berlin A.M."/>
            <person name="Chapman S.B."/>
            <person name="Gainer-Dewar J."/>
            <person name="Goldberg J."/>
            <person name="Griggs A."/>
            <person name="Gujja S."/>
            <person name="Hansen M."/>
            <person name="Howarth C."/>
            <person name="Imamovic A."/>
            <person name="Ireland A."/>
            <person name="Larimer J."/>
            <person name="McCowan C."/>
            <person name="Murphy C."/>
            <person name="Pearson M."/>
            <person name="Poon T.W."/>
            <person name="Priest M."/>
            <person name="Roberts A."/>
            <person name="Saif S."/>
            <person name="Shea T."/>
            <person name="Sisk P."/>
            <person name="Sykes S."/>
            <person name="Wortman J."/>
            <person name="Nusbaum C."/>
            <person name="Birren B."/>
        </authorList>
    </citation>
    <scope>NUCLEOTIDE SEQUENCE [LARGE SCALE GENOMIC DNA]</scope>
    <source>
        <strain evidence="2 3">MS-1</strain>
    </source>
</reference>
<proteinExistence type="predicted"/>
<evidence type="ECO:0008006" key="4">
    <source>
        <dbReference type="Google" id="ProtNLM"/>
    </source>
</evidence>
<protein>
    <recommendedName>
        <fullName evidence="4">DUF3989 domain-containing protein</fullName>
    </recommendedName>
</protein>
<dbReference type="EMBL" id="AQHW01000015">
    <property type="protein sequence ID" value="KKB54960.1"/>
    <property type="molecule type" value="Genomic_DNA"/>
</dbReference>